<dbReference type="Gene3D" id="3.40.50.10540">
    <property type="entry name" value="Crotonobetainyl-coa:carnitine coa-transferase, domain 1"/>
    <property type="match status" value="1"/>
</dbReference>
<proteinExistence type="predicted"/>
<dbReference type="InterPro" id="IPR044855">
    <property type="entry name" value="CoA-Trfase_III_dom3_sf"/>
</dbReference>
<sequence>MSAPLSTITVLDLTTVVAGPLATSLLAQQGARVIKVEPASGDTARTLGPQRQRLSGSFLMLNAGKKSVVLDLAGPTGLAALFDLAEQADVLMHNYRPGVMEKLGVTSDALRARRPDIIVARISGFGDSGPMAGDRAYDPVIQAEGGMAGRNDEGEPRLALQYLCDKVTGLYAAQAVTAALAGRAMDRRAREVDVSMLETAAAFMAIDIHSGLAFLEPASPMPNVAAIYRPWRTADGWAVVIMLTNAEFAAFSRALDLPDLLDDARFADMPSRFAHWEALRAAAGPAVEAIASDALIDALRREGVPCGRVNDGEALREHPQLAATGFWREQDHPVAGRLRLPSPVARFDGERLDLSPAPTLGQHTALHRKV</sequence>
<dbReference type="SUPFAM" id="SSF89796">
    <property type="entry name" value="CoA-transferase family III (CaiB/BaiF)"/>
    <property type="match status" value="1"/>
</dbReference>
<dbReference type="Proteomes" id="UP000289220">
    <property type="component" value="Unassembled WGS sequence"/>
</dbReference>
<dbReference type="EMBL" id="UXHF01000003">
    <property type="protein sequence ID" value="VDC50521.1"/>
    <property type="molecule type" value="Genomic_DNA"/>
</dbReference>
<dbReference type="InterPro" id="IPR050483">
    <property type="entry name" value="CoA-transferase_III_domain"/>
</dbReference>
<accession>A0A7Z9C620</accession>
<keyword evidence="3" id="KW-1185">Reference proteome</keyword>
<dbReference type="AlphaFoldDB" id="A0A7Z9C620"/>
<dbReference type="GO" id="GO:0008410">
    <property type="term" value="F:CoA-transferase activity"/>
    <property type="evidence" value="ECO:0007669"/>
    <property type="project" value="TreeGrafter"/>
</dbReference>
<dbReference type="Pfam" id="PF02515">
    <property type="entry name" value="CoA_transf_3"/>
    <property type="match status" value="1"/>
</dbReference>
<dbReference type="PANTHER" id="PTHR48207:SF3">
    <property type="entry name" value="SUCCINATE--HYDROXYMETHYLGLUTARATE COA-TRANSFERASE"/>
    <property type="match status" value="1"/>
</dbReference>
<reference evidence="2 3" key="1">
    <citation type="submission" date="2018-11" db="EMBL/GenBank/DDBJ databases">
        <authorList>
            <person name="Peiro R."/>
            <person name="Begona"/>
            <person name="Cbmso G."/>
            <person name="Lopez M."/>
            <person name="Gonzalez S."/>
            <person name="Sacristan E."/>
            <person name="Castillo E."/>
        </authorList>
    </citation>
    <scope>NUCLEOTIDE SEQUENCE [LARGE SCALE GENOMIC DNA]</scope>
    <source>
        <strain evidence="2">Brev_genome</strain>
    </source>
</reference>
<dbReference type="PANTHER" id="PTHR48207">
    <property type="entry name" value="SUCCINATE--HYDROXYMETHYLGLUTARATE COA-TRANSFERASE"/>
    <property type="match status" value="1"/>
</dbReference>
<organism evidence="2 3">
    <name type="scientific">Brevundimonas mediterranea</name>
    <dbReference type="NCBI Taxonomy" id="74329"/>
    <lineage>
        <taxon>Bacteria</taxon>
        <taxon>Pseudomonadati</taxon>
        <taxon>Pseudomonadota</taxon>
        <taxon>Alphaproteobacteria</taxon>
        <taxon>Caulobacterales</taxon>
        <taxon>Caulobacteraceae</taxon>
        <taxon>Brevundimonas</taxon>
    </lineage>
</organism>
<dbReference type="InterPro" id="IPR003673">
    <property type="entry name" value="CoA-Trfase_fam_III"/>
</dbReference>
<name>A0A7Z9C620_9CAUL</name>
<gene>
    <name evidence="2" type="primary">yfdE_1</name>
    <name evidence="2" type="ORF">BREV_BREV_00268</name>
</gene>
<evidence type="ECO:0000256" key="1">
    <source>
        <dbReference type="ARBA" id="ARBA00022679"/>
    </source>
</evidence>
<keyword evidence="1 2" id="KW-0808">Transferase</keyword>
<dbReference type="RefSeq" id="WP_154725324.1">
    <property type="nucleotide sequence ID" value="NZ_UXHF01000003.1"/>
</dbReference>
<comment type="caution">
    <text evidence="2">The sequence shown here is derived from an EMBL/GenBank/DDBJ whole genome shotgun (WGS) entry which is preliminary data.</text>
</comment>
<dbReference type="Gene3D" id="3.30.1540.10">
    <property type="entry name" value="formyl-coa transferase, domain 3"/>
    <property type="match status" value="1"/>
</dbReference>
<dbReference type="InterPro" id="IPR023606">
    <property type="entry name" value="CoA-Trfase_III_dom_1_sf"/>
</dbReference>
<evidence type="ECO:0000313" key="3">
    <source>
        <dbReference type="Proteomes" id="UP000289220"/>
    </source>
</evidence>
<evidence type="ECO:0000313" key="2">
    <source>
        <dbReference type="EMBL" id="VDC50521.1"/>
    </source>
</evidence>
<protein>
    <submittedName>
        <fullName evidence="2">Acetyl-CoA:oxalate CoA-transferase</fullName>
    </submittedName>
</protein>